<organism evidence="3 4">
    <name type="scientific">Massilia aquatica</name>
    <dbReference type="NCBI Taxonomy" id="2609000"/>
    <lineage>
        <taxon>Bacteria</taxon>
        <taxon>Pseudomonadati</taxon>
        <taxon>Pseudomonadota</taxon>
        <taxon>Betaproteobacteria</taxon>
        <taxon>Burkholderiales</taxon>
        <taxon>Oxalobacteraceae</taxon>
        <taxon>Telluria group</taxon>
        <taxon>Massilia</taxon>
    </lineage>
</organism>
<dbReference type="EMBL" id="VVIW01000004">
    <property type="protein sequence ID" value="NHZ40387.1"/>
    <property type="molecule type" value="Genomic_DNA"/>
</dbReference>
<proteinExistence type="predicted"/>
<name>A0ABX0M7M0_9BURK</name>
<reference evidence="3 4" key="1">
    <citation type="submission" date="2019-09" db="EMBL/GenBank/DDBJ databases">
        <title>Taxonomy of Antarctic Massilia spp.: description of Massilia rubra sp. nov., Massilia aquatica sp. nov., Massilia mucilaginosa sp. nov., Massilia frigida sp. nov. isolated from streams, lakes and regoliths.</title>
        <authorList>
            <person name="Holochova P."/>
            <person name="Sedlacek I."/>
            <person name="Kralova S."/>
            <person name="Maslanova I."/>
            <person name="Busse H.-J."/>
            <person name="Stankova E."/>
            <person name="Vrbovska V."/>
            <person name="Kovarovic V."/>
            <person name="Bartak M."/>
            <person name="Svec P."/>
            <person name="Pantucek R."/>
        </authorList>
    </citation>
    <scope>NUCLEOTIDE SEQUENCE [LARGE SCALE GENOMIC DNA]</scope>
    <source>
        <strain evidence="3 4">CCM 8693</strain>
    </source>
</reference>
<dbReference type="RefSeq" id="WP_167076232.1">
    <property type="nucleotide sequence ID" value="NZ_VVIW01000004.1"/>
</dbReference>
<feature type="compositionally biased region" description="Low complexity" evidence="1">
    <location>
        <begin position="85"/>
        <end position="105"/>
    </location>
</feature>
<evidence type="ECO:0000256" key="2">
    <source>
        <dbReference type="SAM" id="Phobius"/>
    </source>
</evidence>
<feature type="transmembrane region" description="Helical" evidence="2">
    <location>
        <begin position="38"/>
        <end position="56"/>
    </location>
</feature>
<keyword evidence="2" id="KW-0812">Transmembrane</keyword>
<evidence type="ECO:0000313" key="4">
    <source>
        <dbReference type="Proteomes" id="UP000819052"/>
    </source>
</evidence>
<dbReference type="Proteomes" id="UP000819052">
    <property type="component" value="Unassembled WGS sequence"/>
</dbReference>
<keyword evidence="4" id="KW-1185">Reference proteome</keyword>
<evidence type="ECO:0000313" key="3">
    <source>
        <dbReference type="EMBL" id="NHZ40387.1"/>
    </source>
</evidence>
<comment type="caution">
    <text evidence="3">The sequence shown here is derived from an EMBL/GenBank/DDBJ whole genome shotgun (WGS) entry which is preliminary data.</text>
</comment>
<gene>
    <name evidence="3" type="ORF">F1609_09500</name>
</gene>
<feature type="region of interest" description="Disordered" evidence="1">
    <location>
        <begin position="159"/>
        <end position="178"/>
    </location>
</feature>
<feature type="region of interest" description="Disordered" evidence="1">
    <location>
        <begin position="61"/>
        <end position="149"/>
    </location>
</feature>
<sequence>MRDHSHHSTENSGYCEHCGQPLPGVAVPSYEVKRFNSVGVAVTVALHVLLVLLWVLKPQEEKKAPPPNSGGEITYVTPLPENKPVPKVQPKQQPKTTQKPTTQARPKPPTVARVRRLPDTITIPNEKPQKEADVPEPPKPVRPTAVAPETDMAAAIEARRRARGQTESEQPAEESAAERGMRIAKANIAAANGRSMGDDRNDTGGVFEVKKNAMTATVKFRGWNPSFKRRWLQEVTVEIGNERDLETAVIKKMIEIIRKEKTGDFEWDSHRLQRVVKLSARVEDTAELADFLQKEMFPENRRGR</sequence>
<keyword evidence="2" id="KW-0472">Membrane</keyword>
<keyword evidence="2" id="KW-1133">Transmembrane helix</keyword>
<evidence type="ECO:0000256" key="1">
    <source>
        <dbReference type="SAM" id="MobiDB-lite"/>
    </source>
</evidence>
<protein>
    <submittedName>
        <fullName evidence="3">Uncharacterized protein</fullName>
    </submittedName>
</protein>
<accession>A0ABX0M7M0</accession>